<protein>
    <recommendedName>
        <fullName evidence="3">Endonuclease/exonuclease/phosphatase domain-containing protein</fullName>
    </recommendedName>
</protein>
<reference evidence="2" key="1">
    <citation type="journal article" date="2019" name="Int. J. Syst. Evol. Microbiol.">
        <title>The Global Catalogue of Microorganisms (GCM) 10K type strain sequencing project: providing services to taxonomists for standard genome sequencing and annotation.</title>
        <authorList>
            <consortium name="The Broad Institute Genomics Platform"/>
            <consortium name="The Broad Institute Genome Sequencing Center for Infectious Disease"/>
            <person name="Wu L."/>
            <person name="Ma J."/>
        </authorList>
    </citation>
    <scope>NUCLEOTIDE SEQUENCE [LARGE SCALE GENOMIC DNA]</scope>
    <source>
        <strain evidence="2">NBRC 108730</strain>
    </source>
</reference>
<accession>A0ABQ6JKH9</accession>
<comment type="caution">
    <text evidence="1">The sequence shown here is derived from an EMBL/GenBank/DDBJ whole genome shotgun (WGS) entry which is preliminary data.</text>
</comment>
<evidence type="ECO:0000313" key="1">
    <source>
        <dbReference type="EMBL" id="GMA88493.1"/>
    </source>
</evidence>
<proteinExistence type="predicted"/>
<name>A0ABQ6JKH9_9ACTN</name>
<evidence type="ECO:0008006" key="3">
    <source>
        <dbReference type="Google" id="ProtNLM"/>
    </source>
</evidence>
<keyword evidence="2" id="KW-1185">Reference proteome</keyword>
<sequence>MRAAAYPAQRPRLRLDHLLLDEAVAAGGSSVGAGLARLGAVTPESATPRTVSDHVPLVVTVDR</sequence>
<organism evidence="1 2">
    <name type="scientific">Angustibacter aerolatus</name>
    <dbReference type="NCBI Taxonomy" id="1162965"/>
    <lineage>
        <taxon>Bacteria</taxon>
        <taxon>Bacillati</taxon>
        <taxon>Actinomycetota</taxon>
        <taxon>Actinomycetes</taxon>
        <taxon>Kineosporiales</taxon>
        <taxon>Kineosporiaceae</taxon>
    </lineage>
</organism>
<dbReference type="EMBL" id="BSUZ01000001">
    <property type="protein sequence ID" value="GMA88493.1"/>
    <property type="molecule type" value="Genomic_DNA"/>
</dbReference>
<evidence type="ECO:0000313" key="2">
    <source>
        <dbReference type="Proteomes" id="UP001157017"/>
    </source>
</evidence>
<gene>
    <name evidence="1" type="ORF">GCM10025868_37430</name>
</gene>
<dbReference type="Proteomes" id="UP001157017">
    <property type="component" value="Unassembled WGS sequence"/>
</dbReference>